<evidence type="ECO:0000313" key="3">
    <source>
        <dbReference type="EMBL" id="BBO23809.1"/>
    </source>
</evidence>
<dbReference type="PANTHER" id="PTHR43179:SF7">
    <property type="entry name" value="RHAMNOSYLTRANSFERASE WBBL"/>
    <property type="match status" value="1"/>
</dbReference>
<dbReference type="InterPro" id="IPR001173">
    <property type="entry name" value="Glyco_trans_2-like"/>
</dbReference>
<feature type="transmembrane region" description="Helical" evidence="1">
    <location>
        <begin position="266"/>
        <end position="286"/>
    </location>
</feature>
<protein>
    <submittedName>
        <fullName evidence="3">Glycosyltransferase</fullName>
    </submittedName>
</protein>
<dbReference type="InterPro" id="IPR029044">
    <property type="entry name" value="Nucleotide-diphossugar_trans"/>
</dbReference>
<keyword evidence="3" id="KW-0808">Transferase</keyword>
<accession>A0A809R8M3</accession>
<dbReference type="Gene3D" id="3.90.550.10">
    <property type="entry name" value="Spore Coat Polysaccharide Biosynthesis Protein SpsA, Chain A"/>
    <property type="match status" value="1"/>
</dbReference>
<gene>
    <name evidence="3" type="ORF">NPRO_14040</name>
</gene>
<dbReference type="SUPFAM" id="SSF53448">
    <property type="entry name" value="Nucleotide-diphospho-sugar transferases"/>
    <property type="match status" value="1"/>
</dbReference>
<keyword evidence="1" id="KW-1133">Transmembrane helix</keyword>
<organism evidence="3 4">
    <name type="scientific">Candidatus Nitrosymbiomonas proteolyticus</name>
    <dbReference type="NCBI Taxonomy" id="2608984"/>
    <lineage>
        <taxon>Bacteria</taxon>
        <taxon>Bacillati</taxon>
        <taxon>Armatimonadota</taxon>
        <taxon>Armatimonadota incertae sedis</taxon>
        <taxon>Candidatus Nitrosymbiomonas</taxon>
    </lineage>
</organism>
<dbReference type="CDD" id="cd04186">
    <property type="entry name" value="GT_2_like_c"/>
    <property type="match status" value="1"/>
</dbReference>
<sequence>MRSASDRPDVTVVIVNYNTRAELERCLTAVGKDQRVVVVDNDSQDGSASWVAETHPEVQLIANSQNVGFGTACNQGLDASATSLTLILNADAAPEPGAIEELASVFQDPDVTAAGGRLLDPNGNVQNSTANRLTLWAVFCEQLGLEKLFPNSRVLSPYWTTRRLTEMSEVEQVMGACLMLRTGAARFDERFFLYCEDTELCHRLRQQGKILYVPNAKFRHSLGASSADNRARAVSLYNRGKELYFSLHHGPFAALLCWLIDRLGALARFVAFGLASLLTLFALTGLRKRAALWVKVLSAPVRGPRTPRDTEQ</sequence>
<name>A0A809R8M3_9BACT</name>
<dbReference type="Pfam" id="PF00535">
    <property type="entry name" value="Glycos_transf_2"/>
    <property type="match status" value="1"/>
</dbReference>
<dbReference type="Proteomes" id="UP000662873">
    <property type="component" value="Chromosome"/>
</dbReference>
<dbReference type="AlphaFoldDB" id="A0A809R8M3"/>
<keyword evidence="1" id="KW-0812">Transmembrane</keyword>
<evidence type="ECO:0000313" key="4">
    <source>
        <dbReference type="Proteomes" id="UP000662873"/>
    </source>
</evidence>
<evidence type="ECO:0000256" key="1">
    <source>
        <dbReference type="SAM" id="Phobius"/>
    </source>
</evidence>
<dbReference type="GO" id="GO:0016740">
    <property type="term" value="F:transferase activity"/>
    <property type="evidence" value="ECO:0007669"/>
    <property type="project" value="UniProtKB-KW"/>
</dbReference>
<reference evidence="3" key="1">
    <citation type="journal article" name="DNA Res.">
        <title>The physiological potential of anammox bacteria as revealed by their core genome structure.</title>
        <authorList>
            <person name="Okubo T."/>
            <person name="Toyoda A."/>
            <person name="Fukuhara K."/>
            <person name="Uchiyama I."/>
            <person name="Harigaya Y."/>
            <person name="Kuroiwa M."/>
            <person name="Suzuki T."/>
            <person name="Murakami Y."/>
            <person name="Suwa Y."/>
            <person name="Takami H."/>
        </authorList>
    </citation>
    <scope>NUCLEOTIDE SEQUENCE</scope>
    <source>
        <strain evidence="3">317325-2</strain>
    </source>
</reference>
<dbReference type="KEGG" id="npy:NPRO_14040"/>
<dbReference type="PANTHER" id="PTHR43179">
    <property type="entry name" value="RHAMNOSYLTRANSFERASE WBBL"/>
    <property type="match status" value="1"/>
</dbReference>
<feature type="domain" description="Glycosyltransferase 2-like" evidence="2">
    <location>
        <begin position="11"/>
        <end position="158"/>
    </location>
</feature>
<evidence type="ECO:0000259" key="2">
    <source>
        <dbReference type="Pfam" id="PF00535"/>
    </source>
</evidence>
<proteinExistence type="predicted"/>
<dbReference type="EMBL" id="AP021858">
    <property type="protein sequence ID" value="BBO23809.1"/>
    <property type="molecule type" value="Genomic_DNA"/>
</dbReference>
<keyword evidence="1" id="KW-0472">Membrane</keyword>